<keyword evidence="2" id="KW-0677">Repeat</keyword>
<dbReference type="PANTHER" id="PTHR19316:SF18">
    <property type="entry name" value="HSP70-BINDING PROTEIN 1"/>
    <property type="match status" value="1"/>
</dbReference>
<feature type="domain" description="Nucleotide exchange factor Fes1" evidence="4">
    <location>
        <begin position="1"/>
        <end position="86"/>
    </location>
</feature>
<comment type="caution">
    <text evidence="5">The sequence shown here is derived from an EMBL/GenBank/DDBJ whole genome shotgun (WGS) entry which is preliminary data.</text>
</comment>
<dbReference type="InterPro" id="IPR016024">
    <property type="entry name" value="ARM-type_fold"/>
</dbReference>
<protein>
    <submittedName>
        <fullName evidence="5">Nucleotide exchange factors-like protein</fullName>
    </submittedName>
</protein>
<name>A0AAD4LE45_9AGAM</name>
<evidence type="ECO:0000313" key="5">
    <source>
        <dbReference type="EMBL" id="KAH8988319.1"/>
    </source>
</evidence>
<keyword evidence="6" id="KW-1185">Reference proteome</keyword>
<feature type="region of interest" description="Disordered" evidence="3">
    <location>
        <begin position="9"/>
        <end position="29"/>
    </location>
</feature>
<dbReference type="PANTHER" id="PTHR19316">
    <property type="entry name" value="PROTEIN FOLDING REGULATOR"/>
    <property type="match status" value="1"/>
</dbReference>
<dbReference type="Gene3D" id="1.25.10.10">
    <property type="entry name" value="Leucine-rich Repeat Variant"/>
    <property type="match status" value="1"/>
</dbReference>
<dbReference type="InterPro" id="IPR013918">
    <property type="entry name" value="Nucleotide_exch_fac_Fes1"/>
</dbReference>
<sequence length="349" mass="36608">MQSLLRWGIENSSSNADSSAAPSVPARRMTDLDPGVIDAILGRPDSELMKEALAKAQDASLDEDARLTALDDLEMLVENIDNANDLEKLGMWEPLQGLLGSPSDDVRVQALWVIGTAVQNNPSAQRAYLALEPFQALLDFLSPSSRAPAQLRSKAIYALSGVLKHHAAALAPFEAAGGWAALRGALSDSDIGVRRKTAFLLNTLLLSEDTTTSIRAGSGGTDSEAGAGPRVHPNSHAALVADPSSADTARATLRALRTDGLLPALVRELTVPTPHGPDGEEGGSCDADFEEKLVRLLHTYVAVHGGTFDVPEKHALKAFLATKRAGQSEGGGELGLGADELGVFESALA</sequence>
<dbReference type="EMBL" id="JAKELL010000042">
    <property type="protein sequence ID" value="KAH8988319.1"/>
    <property type="molecule type" value="Genomic_DNA"/>
</dbReference>
<evidence type="ECO:0000256" key="1">
    <source>
        <dbReference type="ARBA" id="ARBA00011045"/>
    </source>
</evidence>
<feature type="compositionally biased region" description="Low complexity" evidence="3">
    <location>
        <begin position="11"/>
        <end position="26"/>
    </location>
</feature>
<dbReference type="GO" id="GO:0000774">
    <property type="term" value="F:adenyl-nucleotide exchange factor activity"/>
    <property type="evidence" value="ECO:0007669"/>
    <property type="project" value="TreeGrafter"/>
</dbReference>
<accession>A0AAD4LE45</accession>
<dbReference type="AlphaFoldDB" id="A0AAD4LE45"/>
<evidence type="ECO:0000259" key="4">
    <source>
        <dbReference type="Pfam" id="PF08609"/>
    </source>
</evidence>
<evidence type="ECO:0000313" key="6">
    <source>
        <dbReference type="Proteomes" id="UP001201163"/>
    </source>
</evidence>
<dbReference type="GO" id="GO:0005783">
    <property type="term" value="C:endoplasmic reticulum"/>
    <property type="evidence" value="ECO:0007669"/>
    <property type="project" value="TreeGrafter"/>
</dbReference>
<organism evidence="5 6">
    <name type="scientific">Lactarius akahatsu</name>
    <dbReference type="NCBI Taxonomy" id="416441"/>
    <lineage>
        <taxon>Eukaryota</taxon>
        <taxon>Fungi</taxon>
        <taxon>Dikarya</taxon>
        <taxon>Basidiomycota</taxon>
        <taxon>Agaricomycotina</taxon>
        <taxon>Agaricomycetes</taxon>
        <taxon>Russulales</taxon>
        <taxon>Russulaceae</taxon>
        <taxon>Lactarius</taxon>
    </lineage>
</organism>
<evidence type="ECO:0000256" key="3">
    <source>
        <dbReference type="SAM" id="MobiDB-lite"/>
    </source>
</evidence>
<dbReference type="Proteomes" id="UP001201163">
    <property type="component" value="Unassembled WGS sequence"/>
</dbReference>
<comment type="similarity">
    <text evidence="1">Belongs to the FES1 family.</text>
</comment>
<dbReference type="SUPFAM" id="SSF48371">
    <property type="entry name" value="ARM repeat"/>
    <property type="match status" value="1"/>
</dbReference>
<gene>
    <name evidence="5" type="ORF">EDB92DRAFT_1800631</name>
</gene>
<proteinExistence type="inferred from homology"/>
<reference evidence="5" key="1">
    <citation type="submission" date="2022-01" db="EMBL/GenBank/DDBJ databases">
        <title>Comparative genomics reveals a dynamic genome evolution in the ectomycorrhizal milk-cap (Lactarius) mushrooms.</title>
        <authorList>
            <consortium name="DOE Joint Genome Institute"/>
            <person name="Lebreton A."/>
            <person name="Tang N."/>
            <person name="Kuo A."/>
            <person name="LaButti K."/>
            <person name="Drula E."/>
            <person name="Barry K."/>
            <person name="Clum A."/>
            <person name="Lipzen A."/>
            <person name="Mousain D."/>
            <person name="Ng V."/>
            <person name="Wang R."/>
            <person name="Wang X."/>
            <person name="Dai Y."/>
            <person name="Henrissat B."/>
            <person name="Grigoriev I.V."/>
            <person name="Guerin-Laguette A."/>
            <person name="Yu F."/>
            <person name="Martin F.M."/>
        </authorList>
    </citation>
    <scope>NUCLEOTIDE SEQUENCE</scope>
    <source>
        <strain evidence="5">QP</strain>
    </source>
</reference>
<dbReference type="InterPro" id="IPR011989">
    <property type="entry name" value="ARM-like"/>
</dbReference>
<evidence type="ECO:0000256" key="2">
    <source>
        <dbReference type="ARBA" id="ARBA00022737"/>
    </source>
</evidence>
<dbReference type="InterPro" id="IPR050693">
    <property type="entry name" value="Hsp70_NEF-Inhibitors"/>
</dbReference>
<dbReference type="Pfam" id="PF08609">
    <property type="entry name" value="Fes1"/>
    <property type="match status" value="1"/>
</dbReference>